<organism evidence="1 2">
    <name type="scientific">Phlebiopsis gigantea (strain 11061_1 CR5-6)</name>
    <name type="common">White-rot fungus</name>
    <name type="synonym">Peniophora gigantea</name>
    <dbReference type="NCBI Taxonomy" id="745531"/>
    <lineage>
        <taxon>Eukaryota</taxon>
        <taxon>Fungi</taxon>
        <taxon>Dikarya</taxon>
        <taxon>Basidiomycota</taxon>
        <taxon>Agaricomycotina</taxon>
        <taxon>Agaricomycetes</taxon>
        <taxon>Polyporales</taxon>
        <taxon>Phanerochaetaceae</taxon>
        <taxon>Phlebiopsis</taxon>
    </lineage>
</organism>
<gene>
    <name evidence="1" type="ORF">PHLGIDRAFT_116778</name>
</gene>
<sequence length="103" mass="10871">NAFTPQGAPDPLALCPLGVALFHAGTRDATRALVESVTVHAKRAIGQAAPALVPQPGDAADFVLLHDNRDVQSAACDPSYTRTTIKAGRIVARRKGEVQFEEP</sequence>
<dbReference type="Gene3D" id="3.20.20.140">
    <property type="entry name" value="Metal-dependent hydrolases"/>
    <property type="match status" value="1"/>
</dbReference>
<dbReference type="InterPro" id="IPR052349">
    <property type="entry name" value="Metallo-hydrolase_Enzymes"/>
</dbReference>
<accession>A0A0C3SA58</accession>
<dbReference type="OrthoDB" id="10266980at2759"/>
<keyword evidence="2" id="KW-1185">Reference proteome</keyword>
<dbReference type="InterPro" id="IPR011059">
    <property type="entry name" value="Metal-dep_hydrolase_composite"/>
</dbReference>
<dbReference type="PANTHER" id="PTHR32027">
    <property type="entry name" value="CYTOSINE DEAMINASE"/>
    <property type="match status" value="1"/>
</dbReference>
<dbReference type="AlphaFoldDB" id="A0A0C3SA58"/>
<dbReference type="PANTHER" id="PTHR32027:SF0">
    <property type="entry name" value="CYTOSINE DEAMINASE"/>
    <property type="match status" value="1"/>
</dbReference>
<evidence type="ECO:0000313" key="1">
    <source>
        <dbReference type="EMBL" id="KIP08912.1"/>
    </source>
</evidence>
<proteinExistence type="predicted"/>
<evidence type="ECO:0008006" key="3">
    <source>
        <dbReference type="Google" id="ProtNLM"/>
    </source>
</evidence>
<dbReference type="Proteomes" id="UP000053257">
    <property type="component" value="Unassembled WGS sequence"/>
</dbReference>
<dbReference type="Gene3D" id="2.30.40.10">
    <property type="entry name" value="Urease, subunit C, domain 1"/>
    <property type="match status" value="1"/>
</dbReference>
<dbReference type="HOGENOM" id="CLU_2270199_0_0_1"/>
<evidence type="ECO:0000313" key="2">
    <source>
        <dbReference type="Proteomes" id="UP000053257"/>
    </source>
</evidence>
<dbReference type="STRING" id="745531.A0A0C3SA58"/>
<dbReference type="EMBL" id="KN840472">
    <property type="protein sequence ID" value="KIP08912.1"/>
    <property type="molecule type" value="Genomic_DNA"/>
</dbReference>
<name>A0A0C3SA58_PHLG1</name>
<dbReference type="GO" id="GO:0016814">
    <property type="term" value="F:hydrolase activity, acting on carbon-nitrogen (but not peptide) bonds, in cyclic amidines"/>
    <property type="evidence" value="ECO:0007669"/>
    <property type="project" value="TreeGrafter"/>
</dbReference>
<feature type="non-terminal residue" evidence="1">
    <location>
        <position position="1"/>
    </location>
</feature>
<protein>
    <recommendedName>
        <fullName evidence="3">Amidohydrolase 3 domain-containing protein</fullName>
    </recommendedName>
</protein>
<reference evidence="1 2" key="1">
    <citation type="journal article" date="2014" name="PLoS Genet.">
        <title>Analysis of the Phlebiopsis gigantea genome, transcriptome and secretome provides insight into its pioneer colonization strategies of wood.</title>
        <authorList>
            <person name="Hori C."/>
            <person name="Ishida T."/>
            <person name="Igarashi K."/>
            <person name="Samejima M."/>
            <person name="Suzuki H."/>
            <person name="Master E."/>
            <person name="Ferreira P."/>
            <person name="Ruiz-Duenas F.J."/>
            <person name="Held B."/>
            <person name="Canessa P."/>
            <person name="Larrondo L.F."/>
            <person name="Schmoll M."/>
            <person name="Druzhinina I.S."/>
            <person name="Kubicek C.P."/>
            <person name="Gaskell J.A."/>
            <person name="Kersten P."/>
            <person name="St John F."/>
            <person name="Glasner J."/>
            <person name="Sabat G."/>
            <person name="Splinter BonDurant S."/>
            <person name="Syed K."/>
            <person name="Yadav J."/>
            <person name="Mgbeahuruike A.C."/>
            <person name="Kovalchuk A."/>
            <person name="Asiegbu F.O."/>
            <person name="Lackner G."/>
            <person name="Hoffmeister D."/>
            <person name="Rencoret J."/>
            <person name="Gutierrez A."/>
            <person name="Sun H."/>
            <person name="Lindquist E."/>
            <person name="Barry K."/>
            <person name="Riley R."/>
            <person name="Grigoriev I.V."/>
            <person name="Henrissat B."/>
            <person name="Kues U."/>
            <person name="Berka R.M."/>
            <person name="Martinez A.T."/>
            <person name="Covert S.F."/>
            <person name="Blanchette R.A."/>
            <person name="Cullen D."/>
        </authorList>
    </citation>
    <scope>NUCLEOTIDE SEQUENCE [LARGE SCALE GENOMIC DNA]</scope>
    <source>
        <strain evidence="1 2">11061_1 CR5-6</strain>
    </source>
</reference>